<dbReference type="Proteomes" id="UP000216998">
    <property type="component" value="Unassembled WGS sequence"/>
</dbReference>
<dbReference type="EMBL" id="NOXU01000031">
    <property type="protein sequence ID" value="OYQ32585.1"/>
    <property type="molecule type" value="Genomic_DNA"/>
</dbReference>
<accession>A0A255YVA6</accession>
<name>A0A255YVA6_9PROT</name>
<gene>
    <name evidence="2" type="ORF">CHU95_17550</name>
</gene>
<evidence type="ECO:0000313" key="3">
    <source>
        <dbReference type="Proteomes" id="UP000216998"/>
    </source>
</evidence>
<feature type="signal peptide" evidence="1">
    <location>
        <begin position="1"/>
        <end position="29"/>
    </location>
</feature>
<evidence type="ECO:0000313" key="2">
    <source>
        <dbReference type="EMBL" id="OYQ32585.1"/>
    </source>
</evidence>
<keyword evidence="3" id="KW-1185">Reference proteome</keyword>
<sequence length="172" mass="18247">MRNAATRHTRAAGIAALLVVLPISAPALAEEAGKPVNTFKPITRDVTPGERAAAQAFARPGTEASVAAALALSGQSTPRAPDGFSLSVSGNMPSFSSGYGARRSNQLLGDGQIGYDAEPFYSNNRGYYTPYGYSYGTPRLNYNESFLRHKYGGNILGAPSVSAPLEFWDGRR</sequence>
<dbReference type="RefSeq" id="WP_094457620.1">
    <property type="nucleotide sequence ID" value="NZ_NOXU01000031.1"/>
</dbReference>
<dbReference type="AlphaFoldDB" id="A0A255YVA6"/>
<organism evidence="2 3">
    <name type="scientific">Niveispirillum lacus</name>
    <dbReference type="NCBI Taxonomy" id="1981099"/>
    <lineage>
        <taxon>Bacteria</taxon>
        <taxon>Pseudomonadati</taxon>
        <taxon>Pseudomonadota</taxon>
        <taxon>Alphaproteobacteria</taxon>
        <taxon>Rhodospirillales</taxon>
        <taxon>Azospirillaceae</taxon>
        <taxon>Niveispirillum</taxon>
    </lineage>
</organism>
<comment type="caution">
    <text evidence="2">The sequence shown here is derived from an EMBL/GenBank/DDBJ whole genome shotgun (WGS) entry which is preliminary data.</text>
</comment>
<dbReference type="OrthoDB" id="7349690at2"/>
<reference evidence="2 3" key="1">
    <citation type="submission" date="2017-07" db="EMBL/GenBank/DDBJ databases">
        <title>Niveispirillum cyanobacteriorum sp. nov., isolated from cyanobacterial aggregates in a eutrophic lake.</title>
        <authorList>
            <person name="Cai H."/>
        </authorList>
    </citation>
    <scope>NUCLEOTIDE SEQUENCE [LARGE SCALE GENOMIC DNA]</scope>
    <source>
        <strain evidence="3">TH1-14</strain>
    </source>
</reference>
<protein>
    <submittedName>
        <fullName evidence="2">Uncharacterized protein</fullName>
    </submittedName>
</protein>
<feature type="chain" id="PRO_5013055809" evidence="1">
    <location>
        <begin position="30"/>
        <end position="172"/>
    </location>
</feature>
<evidence type="ECO:0000256" key="1">
    <source>
        <dbReference type="SAM" id="SignalP"/>
    </source>
</evidence>
<proteinExistence type="predicted"/>
<keyword evidence="1" id="KW-0732">Signal</keyword>